<reference evidence="1" key="1">
    <citation type="submission" date="2021-10" db="EMBL/GenBank/DDBJ databases">
        <title>Collection of gut derived symbiotic bacterial strains cultured from healthy donors.</title>
        <authorList>
            <person name="Lin H."/>
            <person name="Littmann E."/>
            <person name="Claire K."/>
            <person name="Pamer E."/>
        </authorList>
    </citation>
    <scope>NUCLEOTIDE SEQUENCE</scope>
    <source>
        <strain evidence="1">MSK.7.16</strain>
    </source>
</reference>
<dbReference type="Proteomes" id="UP001198190">
    <property type="component" value="Unassembled WGS sequence"/>
</dbReference>
<dbReference type="RefSeq" id="WP_039881307.1">
    <property type="nucleotide sequence ID" value="NZ_BSQS01000004.1"/>
</dbReference>
<organism evidence="1 2">
    <name type="scientific">Megamonas funiformis</name>
    <dbReference type="NCBI Taxonomy" id="437897"/>
    <lineage>
        <taxon>Bacteria</taxon>
        <taxon>Bacillati</taxon>
        <taxon>Bacillota</taxon>
        <taxon>Negativicutes</taxon>
        <taxon>Selenomonadales</taxon>
        <taxon>Selenomonadaceae</taxon>
        <taxon>Megamonas</taxon>
    </lineage>
</organism>
<sequence length="104" mass="11987">MDSNRILISLGSKISYFNTPDFTKVQRISSGFVCPNNGWINIYRGIYNYGMRLYINNILVSTAWLYWDCAYNRDEQNYNIVPVSKDDVITFSGGNNGVYFTPCK</sequence>
<evidence type="ECO:0000313" key="1">
    <source>
        <dbReference type="EMBL" id="MCB6829331.1"/>
    </source>
</evidence>
<proteinExistence type="predicted"/>
<name>A0AAW4U8C2_9FIRM</name>
<dbReference type="AlphaFoldDB" id="A0AAW4U8C2"/>
<gene>
    <name evidence="1" type="ORF">LIY65_11590</name>
</gene>
<dbReference type="EMBL" id="JAJCGD010000048">
    <property type="protein sequence ID" value="MCB6829331.1"/>
    <property type="molecule type" value="Genomic_DNA"/>
</dbReference>
<protein>
    <submittedName>
        <fullName evidence="1">Uncharacterized protein</fullName>
    </submittedName>
</protein>
<accession>A0AAW4U8C2</accession>
<evidence type="ECO:0000313" key="2">
    <source>
        <dbReference type="Proteomes" id="UP001198190"/>
    </source>
</evidence>
<comment type="caution">
    <text evidence="1">The sequence shown here is derived from an EMBL/GenBank/DDBJ whole genome shotgun (WGS) entry which is preliminary data.</text>
</comment>
<dbReference type="GeneID" id="62778952"/>